<dbReference type="SUPFAM" id="SSF56815">
    <property type="entry name" value="Sec1/munc18-like (SM) proteins"/>
    <property type="match status" value="2"/>
</dbReference>
<dbReference type="AlphaFoldDB" id="A0A9Q3K2T3"/>
<gene>
    <name evidence="1" type="ORF">O181_112984</name>
</gene>
<name>A0A9Q3K2T3_9BASI</name>
<dbReference type="Gene3D" id="3.40.50.2060">
    <property type="match status" value="1"/>
</dbReference>
<dbReference type="OrthoDB" id="2500524at2759"/>
<organism evidence="1 2">
    <name type="scientific">Austropuccinia psidii MF-1</name>
    <dbReference type="NCBI Taxonomy" id="1389203"/>
    <lineage>
        <taxon>Eukaryota</taxon>
        <taxon>Fungi</taxon>
        <taxon>Dikarya</taxon>
        <taxon>Basidiomycota</taxon>
        <taxon>Pucciniomycotina</taxon>
        <taxon>Pucciniomycetes</taxon>
        <taxon>Pucciniales</taxon>
        <taxon>Sphaerophragmiaceae</taxon>
        <taxon>Austropuccinia</taxon>
    </lineage>
</organism>
<dbReference type="InterPro" id="IPR043154">
    <property type="entry name" value="Sec-1-like_dom1"/>
</dbReference>
<dbReference type="Proteomes" id="UP000765509">
    <property type="component" value="Unassembled WGS sequence"/>
</dbReference>
<keyword evidence="2" id="KW-1185">Reference proteome</keyword>
<protein>
    <submittedName>
        <fullName evidence="1">Uncharacterized protein</fullName>
    </submittedName>
</protein>
<dbReference type="EMBL" id="AVOT02091754">
    <property type="protein sequence ID" value="MBW0573269.1"/>
    <property type="molecule type" value="Genomic_DNA"/>
</dbReference>
<comment type="caution">
    <text evidence="1">The sequence shown here is derived from an EMBL/GenBank/DDBJ whole genome shotgun (WGS) entry which is preliminary data.</text>
</comment>
<dbReference type="InterPro" id="IPR036045">
    <property type="entry name" value="Sec1-like_sf"/>
</dbReference>
<dbReference type="Gene3D" id="1.25.40.60">
    <property type="match status" value="1"/>
</dbReference>
<reference evidence="1" key="1">
    <citation type="submission" date="2021-03" db="EMBL/GenBank/DDBJ databases">
        <title>Draft genome sequence of rust myrtle Austropuccinia psidii MF-1, a brazilian biotype.</title>
        <authorList>
            <person name="Quecine M.C."/>
            <person name="Pachon D.M.R."/>
            <person name="Bonatelli M.L."/>
            <person name="Correr F.H."/>
            <person name="Franceschini L.M."/>
            <person name="Leite T.F."/>
            <person name="Margarido G.R.A."/>
            <person name="Almeida C.A."/>
            <person name="Ferrarezi J.A."/>
            <person name="Labate C.A."/>
        </authorList>
    </citation>
    <scope>NUCLEOTIDE SEQUENCE</scope>
    <source>
        <strain evidence="1">MF-1</strain>
    </source>
</reference>
<accession>A0A9Q3K2T3</accession>
<sequence>MSFSLIAIISQPYLDTIQSDKPSNGRWKKHGVQQIDIIENNRNPTPNVDVIYILAPIAKKMDRIIGHFSPHGSTGKKAPPEGFNKCAGAHFFFLVMDPQVDTLPPPNPRSFSALYAPPPIQSAEQLLDIWEEETFWTSTSPLELFEKRQLAAVASVEHCCLRGITAEGRTPKAIVQEMVPLFDDSILSTSDKLRIVALHVLYQHGVPDKDRR</sequence>
<evidence type="ECO:0000313" key="2">
    <source>
        <dbReference type="Proteomes" id="UP000765509"/>
    </source>
</evidence>
<evidence type="ECO:0000313" key="1">
    <source>
        <dbReference type="EMBL" id="MBW0573269.1"/>
    </source>
</evidence>
<proteinExistence type="predicted"/>